<dbReference type="SUPFAM" id="SSF53335">
    <property type="entry name" value="S-adenosyl-L-methionine-dependent methyltransferases"/>
    <property type="match status" value="1"/>
</dbReference>
<name>A0A0K1QBC6_9BACT</name>
<dbReference type="STRING" id="1391654.AKJ09_09754"/>
<organism evidence="2 3">
    <name type="scientific">Labilithrix luteola</name>
    <dbReference type="NCBI Taxonomy" id="1391654"/>
    <lineage>
        <taxon>Bacteria</taxon>
        <taxon>Pseudomonadati</taxon>
        <taxon>Myxococcota</taxon>
        <taxon>Polyangia</taxon>
        <taxon>Polyangiales</taxon>
        <taxon>Labilitrichaceae</taxon>
        <taxon>Labilithrix</taxon>
    </lineage>
</organism>
<accession>A0A0K1QBC6</accession>
<dbReference type="EMBL" id="CP012333">
    <property type="protein sequence ID" value="AKV03091.1"/>
    <property type="molecule type" value="Genomic_DNA"/>
</dbReference>
<dbReference type="Pfam" id="PF13649">
    <property type="entry name" value="Methyltransf_25"/>
    <property type="match status" value="1"/>
</dbReference>
<evidence type="ECO:0000313" key="2">
    <source>
        <dbReference type="EMBL" id="AKV03091.1"/>
    </source>
</evidence>
<proteinExistence type="predicted"/>
<evidence type="ECO:0000313" key="3">
    <source>
        <dbReference type="Proteomes" id="UP000064967"/>
    </source>
</evidence>
<feature type="domain" description="Methyltransferase" evidence="1">
    <location>
        <begin position="53"/>
        <end position="105"/>
    </location>
</feature>
<dbReference type="KEGG" id="llu:AKJ09_09754"/>
<dbReference type="InterPro" id="IPR041698">
    <property type="entry name" value="Methyltransf_25"/>
</dbReference>
<keyword evidence="3" id="KW-1185">Reference proteome</keyword>
<protein>
    <recommendedName>
        <fullName evidence="1">Methyltransferase domain-containing protein</fullName>
    </recommendedName>
</protein>
<dbReference type="Gene3D" id="3.40.50.150">
    <property type="entry name" value="Vaccinia Virus protein VP39"/>
    <property type="match status" value="1"/>
</dbReference>
<sequence length="119" mass="13006">MDGRLGNVRHAAGFFAPRTAPPPFHHGGRRDVERRYTLRILKRILGNFTGKTVLDAGSGTGLNSLALAARGARVTLLDVAKPALERLGRGEVGFELPIETVERDIDRDVYVIEETDRAG</sequence>
<dbReference type="CDD" id="cd02440">
    <property type="entry name" value="AdoMet_MTases"/>
    <property type="match status" value="1"/>
</dbReference>
<gene>
    <name evidence="2" type="ORF">AKJ09_09754</name>
</gene>
<dbReference type="OrthoDB" id="9797252at2"/>
<dbReference type="Proteomes" id="UP000064967">
    <property type="component" value="Chromosome"/>
</dbReference>
<evidence type="ECO:0000259" key="1">
    <source>
        <dbReference type="Pfam" id="PF13649"/>
    </source>
</evidence>
<dbReference type="AlphaFoldDB" id="A0A0K1QBC6"/>
<dbReference type="InterPro" id="IPR029063">
    <property type="entry name" value="SAM-dependent_MTases_sf"/>
</dbReference>
<dbReference type="RefSeq" id="WP_146653913.1">
    <property type="nucleotide sequence ID" value="NZ_CP012333.1"/>
</dbReference>
<reference evidence="2 3" key="1">
    <citation type="submission" date="2015-08" db="EMBL/GenBank/DDBJ databases">
        <authorList>
            <person name="Babu N.S."/>
            <person name="Beckwith C.J."/>
            <person name="Beseler K.G."/>
            <person name="Brison A."/>
            <person name="Carone J.V."/>
            <person name="Caskin T.P."/>
            <person name="Diamond M."/>
            <person name="Durham M.E."/>
            <person name="Foxe J.M."/>
            <person name="Go M."/>
            <person name="Henderson B.A."/>
            <person name="Jones I.B."/>
            <person name="McGettigan J.A."/>
            <person name="Micheletti S.J."/>
            <person name="Nasrallah M.E."/>
            <person name="Ortiz D."/>
            <person name="Piller C.R."/>
            <person name="Privatt S.R."/>
            <person name="Schneider S.L."/>
            <person name="Sharp S."/>
            <person name="Smith T.C."/>
            <person name="Stanton J.D."/>
            <person name="Ullery H.E."/>
            <person name="Wilson R.J."/>
            <person name="Serrano M.G."/>
            <person name="Buck G."/>
            <person name="Lee V."/>
            <person name="Wang Y."/>
            <person name="Carvalho R."/>
            <person name="Voegtly L."/>
            <person name="Shi R."/>
            <person name="Duckworth R."/>
            <person name="Johnson A."/>
            <person name="Loviza R."/>
            <person name="Walstead R."/>
            <person name="Shah Z."/>
            <person name="Kiflezghi M."/>
            <person name="Wade K."/>
            <person name="Ball S.L."/>
            <person name="Bradley K.W."/>
            <person name="Asai D.J."/>
            <person name="Bowman C.A."/>
            <person name="Russell D.A."/>
            <person name="Pope W.H."/>
            <person name="Jacobs-Sera D."/>
            <person name="Hendrix R.W."/>
            <person name="Hatfull G.F."/>
        </authorList>
    </citation>
    <scope>NUCLEOTIDE SEQUENCE [LARGE SCALE GENOMIC DNA]</scope>
    <source>
        <strain evidence="2 3">DSM 27648</strain>
    </source>
</reference>